<dbReference type="Proteomes" id="UP000827455">
    <property type="component" value="Segment"/>
</dbReference>
<accession>A0AAE7V3I4</accession>
<dbReference type="KEGG" id="vg:75687344"/>
<dbReference type="EMBL" id="MZ130494">
    <property type="protein sequence ID" value="QWM90909.1"/>
    <property type="molecule type" value="Genomic_DNA"/>
</dbReference>
<reference evidence="1 2" key="1">
    <citation type="submission" date="2021-04" db="EMBL/GenBank/DDBJ databases">
        <authorList>
            <person name="Shkoporov A.N."/>
            <person name="Stockdale S.R."/>
            <person name="Guerin E."/>
            <person name="Ross R.P."/>
            <person name="Hill C."/>
        </authorList>
    </citation>
    <scope>NUCLEOTIDE SEQUENCE [LARGE SCALE GENOMIC DNA]</scope>
    <source>
        <strain evidence="2">cr19_1</strain>
    </source>
</reference>
<dbReference type="GeneID" id="75687344"/>
<evidence type="ECO:0000313" key="2">
    <source>
        <dbReference type="Proteomes" id="UP000827455"/>
    </source>
</evidence>
<evidence type="ECO:0000313" key="1">
    <source>
        <dbReference type="EMBL" id="QWM90909.1"/>
    </source>
</evidence>
<sequence>MKNYKVIKEFASAQKGDMLTYNEDTNLYEFSMTTENDNEKCSRYMCMDEETAEEFVESGNLLVIEDEDKEISAIDKLCALSDLIDTLEAQYKKDHDDIVEAYNNQEIPTCVKVEADTVYFNMNQILKKVKEIINE</sequence>
<name>A0AAE7V3I4_9CAUD</name>
<dbReference type="Pfam" id="PF24132">
    <property type="entry name" value="DUF7399"/>
    <property type="match status" value="1"/>
</dbReference>
<dbReference type="RefSeq" id="YP_010509849.1">
    <property type="nucleotide sequence ID" value="NC_067212.1"/>
</dbReference>
<organism evidence="1 2">
    <name type="scientific">uncultured phage cr19_1</name>
    <dbReference type="NCBI Taxonomy" id="2986420"/>
    <lineage>
        <taxon>Viruses</taxon>
        <taxon>Duplodnaviria</taxon>
        <taxon>Heunggongvirae</taxon>
        <taxon>Uroviricota</taxon>
        <taxon>Caudoviricetes</taxon>
        <taxon>Crassvirales</taxon>
        <taxon>Suoliviridae</taxon>
        <taxon>Uncouvirinae</taxon>
        <taxon>Birpovirus</taxon>
        <taxon>Birpovirus hominis</taxon>
    </lineage>
</organism>
<protein>
    <submittedName>
        <fullName evidence="1">Uncharacterized protein</fullName>
    </submittedName>
</protein>
<keyword evidence="2" id="KW-1185">Reference proteome</keyword>
<dbReference type="InterPro" id="IPR055823">
    <property type="entry name" value="DUF7399"/>
</dbReference>
<proteinExistence type="predicted"/>
<gene>
    <name evidence="1" type="primary">gp_72943</name>
</gene>